<gene>
    <name evidence="7" type="ORF">IAC51_09250</name>
</gene>
<evidence type="ECO:0000259" key="6">
    <source>
        <dbReference type="SMART" id="SM00363"/>
    </source>
</evidence>
<evidence type="ECO:0000313" key="7">
    <source>
        <dbReference type="EMBL" id="MBO8440817.1"/>
    </source>
</evidence>
<evidence type="ECO:0000256" key="5">
    <source>
        <dbReference type="SAM" id="MobiDB-lite"/>
    </source>
</evidence>
<evidence type="ECO:0000256" key="3">
    <source>
        <dbReference type="PROSITE-ProRule" id="PRU00182"/>
    </source>
</evidence>
<dbReference type="PROSITE" id="PS50889">
    <property type="entry name" value="S4"/>
    <property type="match status" value="1"/>
</dbReference>
<dbReference type="CDD" id="cd02870">
    <property type="entry name" value="PseudoU_synth_RsuA_like"/>
    <property type="match status" value="1"/>
</dbReference>
<dbReference type="InterPro" id="IPR000748">
    <property type="entry name" value="PsdUridine_synth_RsuA/RluB/E/F"/>
</dbReference>
<feature type="compositionally biased region" description="Basic and acidic residues" evidence="5">
    <location>
        <begin position="79"/>
        <end position="91"/>
    </location>
</feature>
<dbReference type="GO" id="GO:0000455">
    <property type="term" value="P:enzyme-directed rRNA pseudouridine synthesis"/>
    <property type="evidence" value="ECO:0007669"/>
    <property type="project" value="UniProtKB-ARBA"/>
</dbReference>
<dbReference type="Proteomes" id="UP000712007">
    <property type="component" value="Unassembled WGS sequence"/>
</dbReference>
<feature type="compositionally biased region" description="Basic and acidic residues" evidence="5">
    <location>
        <begin position="100"/>
        <end position="116"/>
    </location>
</feature>
<dbReference type="Gene3D" id="3.10.290.10">
    <property type="entry name" value="RNA-binding S4 domain"/>
    <property type="match status" value="1"/>
</dbReference>
<dbReference type="Pfam" id="PF01479">
    <property type="entry name" value="S4"/>
    <property type="match status" value="1"/>
</dbReference>
<dbReference type="NCBIfam" id="TIGR00093">
    <property type="entry name" value="pseudouridine synthase"/>
    <property type="match status" value="1"/>
</dbReference>
<evidence type="ECO:0000256" key="1">
    <source>
        <dbReference type="ARBA" id="ARBA00008348"/>
    </source>
</evidence>
<keyword evidence="3" id="KW-0694">RNA-binding</keyword>
<dbReference type="PANTHER" id="PTHR47683:SF2">
    <property type="entry name" value="RNA-BINDING S4 DOMAIN-CONTAINING PROTEIN"/>
    <property type="match status" value="1"/>
</dbReference>
<reference evidence="7" key="2">
    <citation type="journal article" date="2021" name="PeerJ">
        <title>Extensive microbial diversity within the chicken gut microbiome revealed by metagenomics and culture.</title>
        <authorList>
            <person name="Gilroy R."/>
            <person name="Ravi A."/>
            <person name="Getino M."/>
            <person name="Pursley I."/>
            <person name="Horton D.L."/>
            <person name="Alikhan N.F."/>
            <person name="Baker D."/>
            <person name="Gharbi K."/>
            <person name="Hall N."/>
            <person name="Watson M."/>
            <person name="Adriaenssens E.M."/>
            <person name="Foster-Nyarko E."/>
            <person name="Jarju S."/>
            <person name="Secka A."/>
            <person name="Antonio M."/>
            <person name="Oren A."/>
            <person name="Chaudhuri R.R."/>
            <person name="La Ragione R."/>
            <person name="Hildebrand F."/>
            <person name="Pallen M.J."/>
        </authorList>
    </citation>
    <scope>NUCLEOTIDE SEQUENCE</scope>
    <source>
        <strain evidence="7">3924</strain>
    </source>
</reference>
<dbReference type="EC" id="5.4.99.-" evidence="4"/>
<dbReference type="GO" id="GO:0120159">
    <property type="term" value="F:rRNA pseudouridine synthase activity"/>
    <property type="evidence" value="ECO:0007669"/>
    <property type="project" value="UniProtKB-ARBA"/>
</dbReference>
<dbReference type="InterPro" id="IPR002942">
    <property type="entry name" value="S4_RNA-bd"/>
</dbReference>
<feature type="compositionally biased region" description="Basic and acidic residues" evidence="5">
    <location>
        <begin position="125"/>
        <end position="151"/>
    </location>
</feature>
<comment type="caution">
    <text evidence="7">The sequence shown here is derived from an EMBL/GenBank/DDBJ whole genome shotgun (WGS) entry which is preliminary data.</text>
</comment>
<evidence type="ECO:0000313" key="8">
    <source>
        <dbReference type="Proteomes" id="UP000712007"/>
    </source>
</evidence>
<feature type="region of interest" description="Disordered" evidence="5">
    <location>
        <begin position="461"/>
        <end position="485"/>
    </location>
</feature>
<dbReference type="InterPro" id="IPR042092">
    <property type="entry name" value="PsdUridine_s_RsuA/RluB/E/F_cat"/>
</dbReference>
<dbReference type="SUPFAM" id="SSF55174">
    <property type="entry name" value="Alpha-L RNA-binding motif"/>
    <property type="match status" value="1"/>
</dbReference>
<dbReference type="Gene3D" id="3.30.70.580">
    <property type="entry name" value="Pseudouridine synthase I, catalytic domain, N-terminal subdomain"/>
    <property type="match status" value="1"/>
</dbReference>
<sequence length="485" mass="56798">MENYQDNYRDGENRQGSGRERTGRRPRISNRPSGEGVPANRVYTQRSNDGERRFSQNRYDRNSDGGQRGGYQRNSFRQYENREGNPYDNRRTPRQQYGYGREDRYQDYDRQERRSDTGYFGRPSYGERQERGGYGDRQERRPSFNRERNYENRPYGNRNYEGGQDFRSGNRNGGSYNRDDYQQQRNSRPFNRQRDDSYDPNSKYSKKKQIEYKTQFVDYSQPMRLNKFMANAGICSRREADEFIAAGAVTVNGVTVTELGTKIIPAQDKVMFKDQPVHSEKKVYILLNKPKDCVTSTEDTHARITVLDIIKNACKERVYPVGRLDRNTTGVLLITNDGDLALKLTHPKYEKKKIYQVTLDKDMTDEDMEKIAAGIKLEDGEIHADEIAFVREDDRRTIGIEIHSGRNRIVRRIFDHLGYHVLKLDRVYFAGLTKKNLPRGKWRFLTEKEVAFLKMAAASMKEDPNFQSAQEQKPDDEPQEQEISD</sequence>
<dbReference type="PANTHER" id="PTHR47683">
    <property type="entry name" value="PSEUDOURIDINE SYNTHASE FAMILY PROTEIN-RELATED"/>
    <property type="match status" value="1"/>
</dbReference>
<accession>A0A940DN38</accession>
<organism evidence="7 8">
    <name type="scientific">Candidatus Aphodosoma intestinipullorum</name>
    <dbReference type="NCBI Taxonomy" id="2840674"/>
    <lineage>
        <taxon>Bacteria</taxon>
        <taxon>Pseudomonadati</taxon>
        <taxon>Bacteroidota</taxon>
        <taxon>Bacteroidia</taxon>
        <taxon>Bacteroidales</taxon>
        <taxon>Candidatus Aphodosoma</taxon>
    </lineage>
</organism>
<feature type="compositionally biased region" description="Basic and acidic residues" evidence="5">
    <location>
        <begin position="7"/>
        <end position="23"/>
    </location>
</feature>
<dbReference type="InterPro" id="IPR018496">
    <property type="entry name" value="PsdUridine_synth_RsuA/RluB_CS"/>
</dbReference>
<dbReference type="InterPro" id="IPR050343">
    <property type="entry name" value="RsuA_PseudoU_synthase"/>
</dbReference>
<dbReference type="PROSITE" id="PS01149">
    <property type="entry name" value="PSI_RSU"/>
    <property type="match status" value="1"/>
</dbReference>
<name>A0A940DN38_9BACT</name>
<dbReference type="FunFam" id="3.10.290.10:FF:000003">
    <property type="entry name" value="Pseudouridine synthase"/>
    <property type="match status" value="1"/>
</dbReference>
<dbReference type="InterPro" id="IPR006145">
    <property type="entry name" value="PsdUridine_synth_RsuA/RluA"/>
</dbReference>
<keyword evidence="2 4" id="KW-0413">Isomerase</keyword>
<comment type="similarity">
    <text evidence="1 4">Belongs to the pseudouridine synthase RsuA family.</text>
</comment>
<dbReference type="SMART" id="SM00363">
    <property type="entry name" value="S4"/>
    <property type="match status" value="1"/>
</dbReference>
<dbReference type="InterPro" id="IPR036986">
    <property type="entry name" value="S4_RNA-bd_sf"/>
</dbReference>
<dbReference type="GO" id="GO:0003723">
    <property type="term" value="F:RNA binding"/>
    <property type="evidence" value="ECO:0007669"/>
    <property type="project" value="UniProtKB-KW"/>
</dbReference>
<evidence type="ECO:0000256" key="2">
    <source>
        <dbReference type="ARBA" id="ARBA00023235"/>
    </source>
</evidence>
<feature type="compositionally biased region" description="Basic and acidic residues" evidence="5">
    <location>
        <begin position="48"/>
        <end position="63"/>
    </location>
</feature>
<dbReference type="CDD" id="cd00165">
    <property type="entry name" value="S4"/>
    <property type="match status" value="1"/>
</dbReference>
<dbReference type="Gene3D" id="3.30.70.1560">
    <property type="entry name" value="Alpha-L RNA-binding motif"/>
    <property type="match status" value="1"/>
</dbReference>
<protein>
    <recommendedName>
        <fullName evidence="4">Pseudouridine synthase</fullName>
        <ecNumber evidence="4">5.4.99.-</ecNumber>
    </recommendedName>
</protein>
<dbReference type="InterPro" id="IPR020103">
    <property type="entry name" value="PsdUridine_synth_cat_dom_sf"/>
</dbReference>
<feature type="domain" description="RNA-binding S4" evidence="6">
    <location>
        <begin position="223"/>
        <end position="291"/>
    </location>
</feature>
<dbReference type="InterPro" id="IPR020094">
    <property type="entry name" value="TruA/RsuA/RluB/E/F_N"/>
</dbReference>
<dbReference type="SUPFAM" id="SSF55120">
    <property type="entry name" value="Pseudouridine synthase"/>
    <property type="match status" value="1"/>
</dbReference>
<dbReference type="EMBL" id="JADIMV010000161">
    <property type="protein sequence ID" value="MBO8440817.1"/>
    <property type="molecule type" value="Genomic_DNA"/>
</dbReference>
<proteinExistence type="inferred from homology"/>
<reference evidence="7" key="1">
    <citation type="submission" date="2020-10" db="EMBL/GenBank/DDBJ databases">
        <authorList>
            <person name="Gilroy R."/>
        </authorList>
    </citation>
    <scope>NUCLEOTIDE SEQUENCE</scope>
    <source>
        <strain evidence="7">3924</strain>
    </source>
</reference>
<dbReference type="AlphaFoldDB" id="A0A940DN38"/>
<feature type="region of interest" description="Disordered" evidence="5">
    <location>
        <begin position="1"/>
        <end position="209"/>
    </location>
</feature>
<dbReference type="Pfam" id="PF00849">
    <property type="entry name" value="PseudoU_synth_2"/>
    <property type="match status" value="1"/>
</dbReference>
<evidence type="ECO:0000256" key="4">
    <source>
        <dbReference type="RuleBase" id="RU003887"/>
    </source>
</evidence>